<dbReference type="Proteomes" id="UP000182658">
    <property type="component" value="Unassembled WGS sequence"/>
</dbReference>
<evidence type="ECO:0000256" key="1">
    <source>
        <dbReference type="ARBA" id="ARBA00011961"/>
    </source>
</evidence>
<dbReference type="PANTHER" id="PTHR12149">
    <property type="entry name" value="FRUCTOSAMINE 3 KINASE-RELATED PROTEIN"/>
    <property type="match status" value="1"/>
</dbReference>
<evidence type="ECO:0000256" key="2">
    <source>
        <dbReference type="ARBA" id="ARBA00048655"/>
    </source>
</evidence>
<evidence type="ECO:0000313" key="3">
    <source>
        <dbReference type="EMBL" id="OIW25312.1"/>
    </source>
</evidence>
<dbReference type="Pfam" id="PF03881">
    <property type="entry name" value="Fructosamin_kin"/>
    <property type="match status" value="1"/>
</dbReference>
<accession>A0A1J7J685</accession>
<dbReference type="Gene3D" id="3.90.1200.10">
    <property type="match status" value="1"/>
</dbReference>
<comment type="catalytic activity">
    <reaction evidence="2">
        <text>N(6)-D-ribulosyl-L-lysyl-[protein] + ATP = N(6)-(3-O-phospho-D-ribulosyl)-L-lysyl-[protein] + ADP + H(+)</text>
        <dbReference type="Rhea" id="RHEA:48432"/>
        <dbReference type="Rhea" id="RHEA-COMP:12103"/>
        <dbReference type="Rhea" id="RHEA-COMP:12104"/>
        <dbReference type="ChEBI" id="CHEBI:15378"/>
        <dbReference type="ChEBI" id="CHEBI:30616"/>
        <dbReference type="ChEBI" id="CHEBI:90418"/>
        <dbReference type="ChEBI" id="CHEBI:90420"/>
        <dbReference type="ChEBI" id="CHEBI:456216"/>
        <dbReference type="EC" id="2.7.1.172"/>
    </reaction>
    <physiologicalReaction direction="left-to-right" evidence="2">
        <dbReference type="Rhea" id="RHEA:48433"/>
    </physiologicalReaction>
</comment>
<name>A0A1J7J685_9PEZI</name>
<dbReference type="EMBL" id="KV875102">
    <property type="protein sequence ID" value="OIW25312.1"/>
    <property type="molecule type" value="Genomic_DNA"/>
</dbReference>
<reference evidence="3 4" key="1">
    <citation type="submission" date="2016-10" db="EMBL/GenBank/DDBJ databases">
        <title>Draft genome sequence of Coniochaeta ligniaria NRRL30616, a lignocellulolytic fungus for bioabatement of inhibitors in plant biomass hydrolysates.</title>
        <authorList>
            <consortium name="DOE Joint Genome Institute"/>
            <person name="Jimenez D.J."/>
            <person name="Hector R.E."/>
            <person name="Riley R."/>
            <person name="Sun H."/>
            <person name="Grigoriev I.V."/>
            <person name="Van Elsas J.D."/>
            <person name="Nichols N.N."/>
        </authorList>
    </citation>
    <scope>NUCLEOTIDE SEQUENCE [LARGE SCALE GENOMIC DNA]</scope>
    <source>
        <strain evidence="3 4">NRRL 30616</strain>
    </source>
</reference>
<gene>
    <name evidence="3" type="ORF">CONLIGDRAFT_673422</name>
</gene>
<dbReference type="PANTHER" id="PTHR12149:SF8">
    <property type="entry name" value="PROTEIN-RIBULOSAMINE 3-KINASE"/>
    <property type="match status" value="1"/>
</dbReference>
<sequence>MVGTMYSPKTLVDPAILKALPKGSVVVNVINHGKTNWAKGFKVEVETPNGQEKAYFLKIMDRESALEMATGEFESLVAMRQYIPNNVAKAVGVGPLEDDCTKSYFIVEFKNMRPEKPSPQTLAAVLSKMHQTSESPTGAFGFPVPTYKGYFRVNNNWCEKWEDWFSREFRQTVQNYCSRRGPDPELAELFEEFSAKVIPRLLRPLETGGRHIKPTLCHSDLWHGNAALDLETQECIIFDPCLDLSYFRGERSGWSYEYIEEYVKLVQPSEPREDFDDRNALYVMRNHIVSASLWDHWLYIMDNVKDEMRRLLAKHPDGFAGFKET</sequence>
<organism evidence="3 4">
    <name type="scientific">Coniochaeta ligniaria NRRL 30616</name>
    <dbReference type="NCBI Taxonomy" id="1408157"/>
    <lineage>
        <taxon>Eukaryota</taxon>
        <taxon>Fungi</taxon>
        <taxon>Dikarya</taxon>
        <taxon>Ascomycota</taxon>
        <taxon>Pezizomycotina</taxon>
        <taxon>Sordariomycetes</taxon>
        <taxon>Sordariomycetidae</taxon>
        <taxon>Coniochaetales</taxon>
        <taxon>Coniochaetaceae</taxon>
        <taxon>Coniochaeta</taxon>
    </lineage>
</organism>
<protein>
    <recommendedName>
        <fullName evidence="1">protein-ribulosamine 3-kinase</fullName>
        <ecNumber evidence="1">2.7.1.172</ecNumber>
    </recommendedName>
</protein>
<dbReference type="OrthoDB" id="5772781at2759"/>
<dbReference type="GO" id="GO:0102193">
    <property type="term" value="F:protein-ribulosamine 3-kinase activity"/>
    <property type="evidence" value="ECO:0007669"/>
    <property type="project" value="UniProtKB-EC"/>
</dbReference>
<evidence type="ECO:0000313" key="4">
    <source>
        <dbReference type="Proteomes" id="UP000182658"/>
    </source>
</evidence>
<dbReference type="AlphaFoldDB" id="A0A1J7J685"/>
<dbReference type="InterPro" id="IPR011009">
    <property type="entry name" value="Kinase-like_dom_sf"/>
</dbReference>
<dbReference type="EC" id="2.7.1.172" evidence="1"/>
<dbReference type="InterPro" id="IPR016477">
    <property type="entry name" value="Fructo-/Ketosamine-3-kinase"/>
</dbReference>
<dbReference type="SUPFAM" id="SSF56112">
    <property type="entry name" value="Protein kinase-like (PK-like)"/>
    <property type="match status" value="1"/>
</dbReference>
<proteinExistence type="predicted"/>
<dbReference type="InParanoid" id="A0A1J7J685"/>
<keyword evidence="4" id="KW-1185">Reference proteome</keyword>